<evidence type="ECO:0000313" key="4">
    <source>
        <dbReference type="Proteomes" id="UP000037136"/>
    </source>
</evidence>
<dbReference type="EMBL" id="LAZP02000200">
    <property type="protein sequence ID" value="PFH59427.1"/>
    <property type="molecule type" value="Genomic_DNA"/>
</dbReference>
<feature type="transmembrane region" description="Helical" evidence="2">
    <location>
        <begin position="21"/>
        <end position="44"/>
    </location>
</feature>
<evidence type="ECO:0000313" key="3">
    <source>
        <dbReference type="EMBL" id="PFH59427.1"/>
    </source>
</evidence>
<keyword evidence="2" id="KW-0472">Membrane</keyword>
<keyword evidence="2" id="KW-1133">Transmembrane helix</keyword>
<feature type="transmembrane region" description="Helical" evidence="2">
    <location>
        <begin position="131"/>
        <end position="149"/>
    </location>
</feature>
<dbReference type="AlphaFoldDB" id="A0A2A9PEW5"/>
<organism evidence="3 4">
    <name type="scientific">Ophiocordyceps unilateralis</name>
    <name type="common">Zombie-ant fungus</name>
    <name type="synonym">Torrubia unilateralis</name>
    <dbReference type="NCBI Taxonomy" id="268505"/>
    <lineage>
        <taxon>Eukaryota</taxon>
        <taxon>Fungi</taxon>
        <taxon>Dikarya</taxon>
        <taxon>Ascomycota</taxon>
        <taxon>Pezizomycotina</taxon>
        <taxon>Sordariomycetes</taxon>
        <taxon>Hypocreomycetidae</taxon>
        <taxon>Hypocreales</taxon>
        <taxon>Ophiocordycipitaceae</taxon>
        <taxon>Ophiocordyceps</taxon>
    </lineage>
</organism>
<keyword evidence="4" id="KW-1185">Reference proteome</keyword>
<feature type="compositionally biased region" description="Polar residues" evidence="1">
    <location>
        <begin position="186"/>
        <end position="202"/>
    </location>
</feature>
<keyword evidence="2" id="KW-0812">Transmembrane</keyword>
<evidence type="ECO:0008006" key="5">
    <source>
        <dbReference type="Google" id="ProtNLM"/>
    </source>
</evidence>
<feature type="region of interest" description="Disordered" evidence="1">
    <location>
        <begin position="164"/>
        <end position="210"/>
    </location>
</feature>
<evidence type="ECO:0000256" key="2">
    <source>
        <dbReference type="SAM" id="Phobius"/>
    </source>
</evidence>
<accession>A0A2A9PEW5</accession>
<gene>
    <name evidence="3" type="ORF">XA68_12404</name>
</gene>
<evidence type="ECO:0000256" key="1">
    <source>
        <dbReference type="SAM" id="MobiDB-lite"/>
    </source>
</evidence>
<sequence length="210" mass="23382">MNAVFYQRMLRTGSAANQRRTLPRVMALQALQAILITVLATLFFSDMVPSSTARTCLLSTTWQGFFSNHVADSIRRIQDALNCCGFNTVQDRPWPFPNHRTSRECVDTYGRDIACARPWQMALQRNSGVEFGIAFVIGLWQVASLILPLRRAFQNRAANDPERARLLPGVAGTANGDASREEIEQGSDNYTTNDPNPGNESQPNPPLLEL</sequence>
<comment type="caution">
    <text evidence="3">The sequence shown here is derived from an EMBL/GenBank/DDBJ whole genome shotgun (WGS) entry which is preliminary data.</text>
</comment>
<proteinExistence type="predicted"/>
<name>A0A2A9PEW5_OPHUN</name>
<protein>
    <recommendedName>
        <fullName evidence="5">Tetraspanin</fullName>
    </recommendedName>
</protein>
<dbReference type="STRING" id="268505.A0A2A9PEW5"/>
<reference evidence="3 4" key="2">
    <citation type="journal article" date="2017" name="Sci. Rep.">
        <title>Ant-infecting Ophiocordyceps genomes reveal a high diversity of potential behavioral manipulation genes and a possible major role for enterotoxins.</title>
        <authorList>
            <person name="de Bekker C."/>
            <person name="Ohm R.A."/>
            <person name="Evans H.C."/>
            <person name="Brachmann A."/>
            <person name="Hughes D.P."/>
        </authorList>
    </citation>
    <scope>NUCLEOTIDE SEQUENCE [LARGE SCALE GENOMIC DNA]</scope>
    <source>
        <strain evidence="3 4">SC16a</strain>
    </source>
</reference>
<dbReference type="OrthoDB" id="71600at2759"/>
<reference evidence="3 4" key="1">
    <citation type="journal article" date="2015" name="BMC Genomics">
        <title>Gene expression during zombie ant biting behavior reflects the complexity underlying fungal parasitic behavioral manipulation.</title>
        <authorList>
            <person name="de Bekker C."/>
            <person name="Ohm R.A."/>
            <person name="Loreto R.G."/>
            <person name="Sebastian A."/>
            <person name="Albert I."/>
            <person name="Merrow M."/>
            <person name="Brachmann A."/>
            <person name="Hughes D.P."/>
        </authorList>
    </citation>
    <scope>NUCLEOTIDE SEQUENCE [LARGE SCALE GENOMIC DNA]</scope>
    <source>
        <strain evidence="3 4">SC16a</strain>
    </source>
</reference>
<dbReference type="Proteomes" id="UP000037136">
    <property type="component" value="Unassembled WGS sequence"/>
</dbReference>